<feature type="region of interest" description="Disordered" evidence="1">
    <location>
        <begin position="1"/>
        <end position="23"/>
    </location>
</feature>
<accession>A0A4Q0PQE3</accession>
<dbReference type="Proteomes" id="UP000290608">
    <property type="component" value="Unassembled WGS sequence"/>
</dbReference>
<proteinExistence type="predicted"/>
<organism evidence="2 3">
    <name type="scientific">Leeuwenhoekiella marinoflava</name>
    <dbReference type="NCBI Taxonomy" id="988"/>
    <lineage>
        <taxon>Bacteria</taxon>
        <taxon>Pseudomonadati</taxon>
        <taxon>Bacteroidota</taxon>
        <taxon>Flavobacteriia</taxon>
        <taxon>Flavobacteriales</taxon>
        <taxon>Flavobacteriaceae</taxon>
        <taxon>Leeuwenhoekiella</taxon>
    </lineage>
</organism>
<reference evidence="2 3" key="1">
    <citation type="submission" date="2018-07" db="EMBL/GenBank/DDBJ databases">
        <title>Leeuwenhoekiella genomics.</title>
        <authorList>
            <person name="Tahon G."/>
            <person name="Willems A."/>
        </authorList>
    </citation>
    <scope>NUCLEOTIDE SEQUENCE [LARGE SCALE GENOMIC DNA]</scope>
    <source>
        <strain evidence="2 3">LMG 1345</strain>
    </source>
</reference>
<sequence>MDNPKAGIPNMENHYRNSEDLTTPEGEFVEAGSLWSLQNNQLTLVDDDRYATALLDDTFAPVTD</sequence>
<name>A0A4Q0PQE3_9FLAO</name>
<dbReference type="EMBL" id="QOVL01000005">
    <property type="protein sequence ID" value="RXG32065.1"/>
    <property type="molecule type" value="Genomic_DNA"/>
</dbReference>
<dbReference type="STRING" id="1122159.SAMN02745246_01425"/>
<evidence type="ECO:0000313" key="2">
    <source>
        <dbReference type="EMBL" id="RXG32065.1"/>
    </source>
</evidence>
<evidence type="ECO:0000313" key="3">
    <source>
        <dbReference type="Proteomes" id="UP000290608"/>
    </source>
</evidence>
<gene>
    <name evidence="2" type="ORF">DSL99_1370</name>
</gene>
<evidence type="ECO:0000256" key="1">
    <source>
        <dbReference type="SAM" id="MobiDB-lite"/>
    </source>
</evidence>
<comment type="caution">
    <text evidence="2">The sequence shown here is derived from an EMBL/GenBank/DDBJ whole genome shotgun (WGS) entry which is preliminary data.</text>
</comment>
<dbReference type="AlphaFoldDB" id="A0A4Q0PQE3"/>
<protein>
    <submittedName>
        <fullName evidence="2">Uncharacterized protein</fullName>
    </submittedName>
</protein>